<evidence type="ECO:0000313" key="1">
    <source>
        <dbReference type="EMBL" id="MBI3016170.1"/>
    </source>
</evidence>
<proteinExistence type="predicted"/>
<dbReference type="SUPFAM" id="SSF52833">
    <property type="entry name" value="Thioredoxin-like"/>
    <property type="match status" value="1"/>
</dbReference>
<protein>
    <recommendedName>
        <fullName evidence="3">Alkyl hydroperoxide reductase subunit C/ Thiol specific antioxidant domain-containing protein</fullName>
    </recommendedName>
</protein>
<organism evidence="1 2">
    <name type="scientific">Tectimicrobiota bacterium</name>
    <dbReference type="NCBI Taxonomy" id="2528274"/>
    <lineage>
        <taxon>Bacteria</taxon>
        <taxon>Pseudomonadati</taxon>
        <taxon>Nitrospinota/Tectimicrobiota group</taxon>
        <taxon>Candidatus Tectimicrobiota</taxon>
    </lineage>
</organism>
<comment type="caution">
    <text evidence="1">The sequence shown here is derived from an EMBL/GenBank/DDBJ whole genome shotgun (WGS) entry which is preliminary data.</text>
</comment>
<dbReference type="Gene3D" id="3.40.30.10">
    <property type="entry name" value="Glutaredoxin"/>
    <property type="match status" value="1"/>
</dbReference>
<evidence type="ECO:0008006" key="3">
    <source>
        <dbReference type="Google" id="ProtNLM"/>
    </source>
</evidence>
<sequence>MKRRSIFWIVVPLVLLFLGLLGRSTLIKAKQQQRTAEGYQVFAKILKDRREAPELSLKLLGGGPADLREFRGRVVMLNFRTTW</sequence>
<dbReference type="AlphaFoldDB" id="A0A932GSK7"/>
<name>A0A932GSK7_UNCTE</name>
<accession>A0A932GSK7</accession>
<gene>
    <name evidence="1" type="ORF">HYY65_14160</name>
</gene>
<dbReference type="EMBL" id="JACPSX010000269">
    <property type="protein sequence ID" value="MBI3016170.1"/>
    <property type="molecule type" value="Genomic_DNA"/>
</dbReference>
<evidence type="ECO:0000313" key="2">
    <source>
        <dbReference type="Proteomes" id="UP000741360"/>
    </source>
</evidence>
<dbReference type="Proteomes" id="UP000741360">
    <property type="component" value="Unassembled WGS sequence"/>
</dbReference>
<dbReference type="InterPro" id="IPR036249">
    <property type="entry name" value="Thioredoxin-like_sf"/>
</dbReference>
<reference evidence="1" key="1">
    <citation type="submission" date="2020-07" db="EMBL/GenBank/DDBJ databases">
        <title>Huge and variable diversity of episymbiotic CPR bacteria and DPANN archaea in groundwater ecosystems.</title>
        <authorList>
            <person name="He C.Y."/>
            <person name="Keren R."/>
            <person name="Whittaker M."/>
            <person name="Farag I.F."/>
            <person name="Doudna J."/>
            <person name="Cate J.H.D."/>
            <person name="Banfield J.F."/>
        </authorList>
    </citation>
    <scope>NUCLEOTIDE SEQUENCE</scope>
    <source>
        <strain evidence="1">NC_groundwater_717_Ag_S-0.2um_59_8</strain>
    </source>
</reference>